<keyword evidence="2" id="KW-1185">Reference proteome</keyword>
<reference evidence="1" key="2">
    <citation type="submission" date="2023-02" db="EMBL/GenBank/DDBJ databases">
        <authorList>
            <consortium name="DOE Joint Genome Institute"/>
            <person name="Mondo S.J."/>
            <person name="Chang Y."/>
            <person name="Wang Y."/>
            <person name="Ahrendt S."/>
            <person name="Andreopoulos W."/>
            <person name="Barry K."/>
            <person name="Beard J."/>
            <person name="Benny G.L."/>
            <person name="Blankenship S."/>
            <person name="Bonito G."/>
            <person name="Cuomo C."/>
            <person name="Desiro A."/>
            <person name="Gervers K.A."/>
            <person name="Hundley H."/>
            <person name="Kuo A."/>
            <person name="LaButti K."/>
            <person name="Lang B.F."/>
            <person name="Lipzen A."/>
            <person name="O'Donnell K."/>
            <person name="Pangilinan J."/>
            <person name="Reynolds N."/>
            <person name="Sandor L."/>
            <person name="Smith M.W."/>
            <person name="Tsang A."/>
            <person name="Grigoriev I.V."/>
            <person name="Stajich J.E."/>
            <person name="Spatafora J.W."/>
        </authorList>
    </citation>
    <scope>NUCLEOTIDE SEQUENCE</scope>
    <source>
        <strain evidence="1">RSA 2281</strain>
    </source>
</reference>
<name>A0AAD5K5X1_9FUNG</name>
<dbReference type="Proteomes" id="UP001209540">
    <property type="component" value="Unassembled WGS sequence"/>
</dbReference>
<evidence type="ECO:0000313" key="2">
    <source>
        <dbReference type="Proteomes" id="UP001209540"/>
    </source>
</evidence>
<accession>A0AAD5K5X1</accession>
<dbReference type="EMBL" id="JAIXMP010000028">
    <property type="protein sequence ID" value="KAI9252288.1"/>
    <property type="molecule type" value="Genomic_DNA"/>
</dbReference>
<comment type="caution">
    <text evidence="1">The sequence shown here is derived from an EMBL/GenBank/DDBJ whole genome shotgun (WGS) entry which is preliminary data.</text>
</comment>
<reference evidence="1" key="1">
    <citation type="journal article" date="2022" name="IScience">
        <title>Evolution of zygomycete secretomes and the origins of terrestrial fungal ecologies.</title>
        <authorList>
            <person name="Chang Y."/>
            <person name="Wang Y."/>
            <person name="Mondo S."/>
            <person name="Ahrendt S."/>
            <person name="Andreopoulos W."/>
            <person name="Barry K."/>
            <person name="Beard J."/>
            <person name="Benny G.L."/>
            <person name="Blankenship S."/>
            <person name="Bonito G."/>
            <person name="Cuomo C."/>
            <person name="Desiro A."/>
            <person name="Gervers K.A."/>
            <person name="Hundley H."/>
            <person name="Kuo A."/>
            <person name="LaButti K."/>
            <person name="Lang B.F."/>
            <person name="Lipzen A."/>
            <person name="O'Donnell K."/>
            <person name="Pangilinan J."/>
            <person name="Reynolds N."/>
            <person name="Sandor L."/>
            <person name="Smith M.E."/>
            <person name="Tsang A."/>
            <person name="Grigoriev I.V."/>
            <person name="Stajich J.E."/>
            <person name="Spatafora J.W."/>
        </authorList>
    </citation>
    <scope>NUCLEOTIDE SEQUENCE</scope>
    <source>
        <strain evidence="1">RSA 2281</strain>
    </source>
</reference>
<organism evidence="1 2">
    <name type="scientific">Phascolomyces articulosus</name>
    <dbReference type="NCBI Taxonomy" id="60185"/>
    <lineage>
        <taxon>Eukaryota</taxon>
        <taxon>Fungi</taxon>
        <taxon>Fungi incertae sedis</taxon>
        <taxon>Mucoromycota</taxon>
        <taxon>Mucoromycotina</taxon>
        <taxon>Mucoromycetes</taxon>
        <taxon>Mucorales</taxon>
        <taxon>Lichtheimiaceae</taxon>
        <taxon>Phascolomyces</taxon>
    </lineage>
</organism>
<proteinExistence type="predicted"/>
<evidence type="ECO:0000313" key="1">
    <source>
        <dbReference type="EMBL" id="KAI9252288.1"/>
    </source>
</evidence>
<sequence>MSSADYNDAVANLEIEKGLLVARPQSTPASYFHKLLRLIYNDLEAHELIRLIQVVYNELKFSAGDMNYWKEVYTNSNLNNVQPHEIYSIYFNYINKELITRLCDV</sequence>
<gene>
    <name evidence="1" type="ORF">BDA99DRAFT_541010</name>
</gene>
<protein>
    <submittedName>
        <fullName evidence="1">Uncharacterized protein</fullName>
    </submittedName>
</protein>
<dbReference type="AlphaFoldDB" id="A0AAD5K5X1"/>